<feature type="domain" description="ABC transporter" evidence="4">
    <location>
        <begin position="162"/>
        <end position="282"/>
    </location>
</feature>
<evidence type="ECO:0000256" key="3">
    <source>
        <dbReference type="SAM" id="MobiDB-lite"/>
    </source>
</evidence>
<dbReference type="STRING" id="2018661.A0A2A2K7C0"/>
<reference evidence="5 6" key="1">
    <citation type="journal article" date="2017" name="Curr. Biol.">
        <title>Genome architecture and evolution of a unichromosomal asexual nematode.</title>
        <authorList>
            <person name="Fradin H."/>
            <person name="Zegar C."/>
            <person name="Gutwein M."/>
            <person name="Lucas J."/>
            <person name="Kovtun M."/>
            <person name="Corcoran D."/>
            <person name="Baugh L.R."/>
            <person name="Kiontke K."/>
            <person name="Gunsalus K."/>
            <person name="Fitch D.H."/>
            <person name="Piano F."/>
        </authorList>
    </citation>
    <scope>NUCLEOTIDE SEQUENCE [LARGE SCALE GENOMIC DNA]</scope>
    <source>
        <strain evidence="5">PF1309</strain>
    </source>
</reference>
<dbReference type="PANTHER" id="PTHR43117">
    <property type="entry name" value="OSMOPROTECTANT IMPORT ATP-BINDING PROTEIN OSMV"/>
    <property type="match status" value="1"/>
</dbReference>
<feature type="compositionally biased region" description="Basic and acidic residues" evidence="3">
    <location>
        <begin position="101"/>
        <end position="118"/>
    </location>
</feature>
<dbReference type="InterPro" id="IPR027417">
    <property type="entry name" value="P-loop_NTPase"/>
</dbReference>
<feature type="region of interest" description="Disordered" evidence="3">
    <location>
        <begin position="1"/>
        <end position="28"/>
    </location>
</feature>
<evidence type="ECO:0000259" key="4">
    <source>
        <dbReference type="Pfam" id="PF00005"/>
    </source>
</evidence>
<evidence type="ECO:0000313" key="6">
    <source>
        <dbReference type="Proteomes" id="UP000218231"/>
    </source>
</evidence>
<dbReference type="GO" id="GO:0005524">
    <property type="term" value="F:ATP binding"/>
    <property type="evidence" value="ECO:0007669"/>
    <property type="project" value="InterPro"/>
</dbReference>
<name>A0A2A2K7C0_9BILA</name>
<gene>
    <name evidence="5" type="ORF">WR25_25912</name>
</gene>
<dbReference type="InterPro" id="IPR003439">
    <property type="entry name" value="ABC_transporter-like_ATP-bd"/>
</dbReference>
<dbReference type="Pfam" id="PF00005">
    <property type="entry name" value="ABC_tran"/>
    <property type="match status" value="1"/>
</dbReference>
<dbReference type="OrthoDB" id="5857200at2759"/>
<evidence type="ECO:0000256" key="2">
    <source>
        <dbReference type="ARBA" id="ARBA00022448"/>
    </source>
</evidence>
<dbReference type="GO" id="GO:0016887">
    <property type="term" value="F:ATP hydrolysis activity"/>
    <property type="evidence" value="ECO:0007669"/>
    <property type="project" value="InterPro"/>
</dbReference>
<comment type="similarity">
    <text evidence="1">Belongs to the ABC transporter superfamily.</text>
</comment>
<keyword evidence="2" id="KW-0813">Transport</keyword>
<comment type="caution">
    <text evidence="5">The sequence shown here is derived from an EMBL/GenBank/DDBJ whole genome shotgun (WGS) entry which is preliminary data.</text>
</comment>
<dbReference type="Gene3D" id="3.40.50.300">
    <property type="entry name" value="P-loop containing nucleotide triphosphate hydrolases"/>
    <property type="match status" value="1"/>
</dbReference>
<organism evidence="5 6">
    <name type="scientific">Diploscapter pachys</name>
    <dbReference type="NCBI Taxonomy" id="2018661"/>
    <lineage>
        <taxon>Eukaryota</taxon>
        <taxon>Metazoa</taxon>
        <taxon>Ecdysozoa</taxon>
        <taxon>Nematoda</taxon>
        <taxon>Chromadorea</taxon>
        <taxon>Rhabditida</taxon>
        <taxon>Rhabditina</taxon>
        <taxon>Rhabditomorpha</taxon>
        <taxon>Rhabditoidea</taxon>
        <taxon>Rhabditidae</taxon>
        <taxon>Diploscapter</taxon>
    </lineage>
</organism>
<feature type="region of interest" description="Disordered" evidence="3">
    <location>
        <begin position="88"/>
        <end position="118"/>
    </location>
</feature>
<accession>A0A2A2K7C0</accession>
<protein>
    <recommendedName>
        <fullName evidence="4">ABC transporter domain-containing protein</fullName>
    </recommendedName>
</protein>
<evidence type="ECO:0000313" key="5">
    <source>
        <dbReference type="EMBL" id="PAV69792.1"/>
    </source>
</evidence>
<evidence type="ECO:0000256" key="1">
    <source>
        <dbReference type="ARBA" id="ARBA00005417"/>
    </source>
</evidence>
<dbReference type="EMBL" id="LIAE01009431">
    <property type="protein sequence ID" value="PAV69792.1"/>
    <property type="molecule type" value="Genomic_DNA"/>
</dbReference>
<dbReference type="SUPFAM" id="SSF52540">
    <property type="entry name" value="P-loop containing nucleoside triphosphate hydrolases"/>
    <property type="match status" value="1"/>
</dbReference>
<sequence length="289" mass="30948">MADPRAVEHAGEVDRHRPVDLVEARRRDRPACADTGIVEQDVEPPTADAREAVEVRRPRIAIAHVHHIALVPLARQRRQRLGKAARIDVGHADQPAAAREQPPDRAADTRSATGDEDRLPLAHLALPIGLCIRHPASSAPMPAESLRFDAVTKRFDDTVAVDGVSATIPAGQFVALVGASGSGKSTLLKTVNRLVEPSDGRVLIDDADVATRAAPALRRSIGYVFQSIGLFPHMTVAENIAIGPRIAGGPPVDVPALLDLVALPRELAGRRPYALSGGQRQRRSARSTR</sequence>
<keyword evidence="6" id="KW-1185">Reference proteome</keyword>
<dbReference type="PANTHER" id="PTHR43117:SF4">
    <property type="entry name" value="OSMOPROTECTANT IMPORT ATP-BINDING PROTEIN OSMV"/>
    <property type="match status" value="1"/>
</dbReference>
<proteinExistence type="inferred from homology"/>
<dbReference type="AlphaFoldDB" id="A0A2A2K7C0"/>
<dbReference type="Proteomes" id="UP000218231">
    <property type="component" value="Unassembled WGS sequence"/>
</dbReference>